<keyword evidence="3" id="KW-0732">Signal</keyword>
<dbReference type="AlphaFoldDB" id="A0A4R2L3W4"/>
<accession>A0A4R2L3W4</accession>
<reference evidence="5 6" key="1">
    <citation type="submission" date="2019-03" db="EMBL/GenBank/DDBJ databases">
        <title>Genomic Encyclopedia of Type Strains, Phase IV (KMG-IV): sequencing the most valuable type-strain genomes for metagenomic binning, comparative biology and taxonomic classification.</title>
        <authorList>
            <person name="Goeker M."/>
        </authorList>
    </citation>
    <scope>NUCLEOTIDE SEQUENCE [LARGE SCALE GENOMIC DNA]</scope>
    <source>
        <strain evidence="5 6">DSM 23344</strain>
    </source>
</reference>
<evidence type="ECO:0000313" key="5">
    <source>
        <dbReference type="EMBL" id="TCO78506.1"/>
    </source>
</evidence>
<dbReference type="InterPro" id="IPR015943">
    <property type="entry name" value="WD40/YVTN_repeat-like_dom_sf"/>
</dbReference>
<dbReference type="CDD" id="cd15482">
    <property type="entry name" value="Sialidase_non-viral"/>
    <property type="match status" value="1"/>
</dbReference>
<dbReference type="RefSeq" id="WP_117316688.1">
    <property type="nucleotide sequence ID" value="NZ_QQSW01000006.1"/>
</dbReference>
<evidence type="ECO:0000256" key="3">
    <source>
        <dbReference type="SAM" id="SignalP"/>
    </source>
</evidence>
<dbReference type="PANTHER" id="PTHR43739:SF5">
    <property type="entry name" value="EXO-ALPHA-SIALIDASE"/>
    <property type="match status" value="1"/>
</dbReference>
<dbReference type="Pfam" id="PF15902">
    <property type="entry name" value="Sortilin-Vps10"/>
    <property type="match status" value="1"/>
</dbReference>
<name>A0A4R2L3W4_9GAMM</name>
<keyword evidence="6" id="KW-1185">Reference proteome</keyword>
<organism evidence="5 6">
    <name type="scientific">Chromatocurvus halotolerans</name>
    <dbReference type="NCBI Taxonomy" id="1132028"/>
    <lineage>
        <taxon>Bacteria</taxon>
        <taxon>Pseudomonadati</taxon>
        <taxon>Pseudomonadota</taxon>
        <taxon>Gammaproteobacteria</taxon>
        <taxon>Cellvibrionales</taxon>
        <taxon>Halieaceae</taxon>
        <taxon>Chromatocurvus</taxon>
    </lineage>
</organism>
<feature type="domain" description="Sortilin N-terminal" evidence="4">
    <location>
        <begin position="294"/>
        <end position="399"/>
    </location>
</feature>
<gene>
    <name evidence="5" type="ORF">EV688_101323</name>
</gene>
<dbReference type="InterPro" id="IPR052025">
    <property type="entry name" value="Xyloglucanase_GH74"/>
</dbReference>
<dbReference type="InterPro" id="IPR031778">
    <property type="entry name" value="Sortilin_N"/>
</dbReference>
<evidence type="ECO:0000256" key="2">
    <source>
        <dbReference type="SAM" id="MobiDB-lite"/>
    </source>
</evidence>
<dbReference type="SUPFAM" id="SSF110296">
    <property type="entry name" value="Oligoxyloglucan reducing end-specific cellobiohydrolase"/>
    <property type="match status" value="3"/>
</dbReference>
<dbReference type="Gene3D" id="2.130.10.10">
    <property type="entry name" value="YVTN repeat-like/Quinoprotein amine dehydrogenase"/>
    <property type="match status" value="4"/>
</dbReference>
<dbReference type="PANTHER" id="PTHR43739">
    <property type="entry name" value="XYLOGLUCANASE (EUROFUNG)"/>
    <property type="match status" value="1"/>
</dbReference>
<dbReference type="Proteomes" id="UP000294980">
    <property type="component" value="Unassembled WGS sequence"/>
</dbReference>
<dbReference type="OrthoDB" id="5664384at2"/>
<keyword evidence="5" id="KW-0675">Receptor</keyword>
<evidence type="ECO:0000313" key="6">
    <source>
        <dbReference type="Proteomes" id="UP000294980"/>
    </source>
</evidence>
<feature type="chain" id="PRO_5020465346" evidence="3">
    <location>
        <begin position="33"/>
        <end position="1066"/>
    </location>
</feature>
<keyword evidence="1" id="KW-0677">Repeat</keyword>
<feature type="region of interest" description="Disordered" evidence="2">
    <location>
        <begin position="438"/>
        <end position="458"/>
    </location>
</feature>
<feature type="signal peptide" evidence="3">
    <location>
        <begin position="1"/>
        <end position="32"/>
    </location>
</feature>
<dbReference type="EMBL" id="SLWX01000001">
    <property type="protein sequence ID" value="TCO78506.1"/>
    <property type="molecule type" value="Genomic_DNA"/>
</dbReference>
<sequence>MTSQGLSRLARRSAVSAVLSVALAGSFGSAHADIDKSTFPAEIRAIEWREVGPFRGGRSAAVTGIPGDRDRYYFGATGGGVWRTDDGGASWDNISDGYFGGSIGAVEVSTWDPNVIYVGTGEKTVRGNVSPGDGMWKSLDAGDTWFRAGLEDSQHISRIRTHPTNPDIAYAAVMGHLFGPNEQRGVFRTRDGGESWEKVLYVNDEVGAVDLEMDPTNPRILYASFWRVKRTPYSLESGGPGSGIYKSVDGGDSWEELTGNEGLPKGTIGISGVTVSPTNNQNVYAIIEAEEGGVFRSRDGGQTWKQTSDNRNLRQRAWYYSRIYADPVDEESVYVLNVQFHFSKDGGKTFSQIEVPHGDNHDLWIDPADPLRMIQSNDGGANVSYDRGETWSTQANQPTVQFYRVSADNDFPYRLLGGQQDNSAVRIRSQSAMGSSISVRDWEPTAGGESGHIAAKPDDPDVVVGGSYGGLLRLVNHRTGERRAIDVWPDNPMGWGAAELKYRFQWNYPISFSLHDPDVLFVAANAVFRSDDLGESWTQISPDLTVDDKSRMGKSGGPITKDDTSVEYYGTVFALTESPHEAGVMWAGSDDGKVHLTRNGGESWDDVTPSALPEWAMVNSIDADPFNEGGAYLAATRYKLDDFKPYLFYTNNWGKSWKRIDSGIPDTHFTRVLRADPEREGLLFAGTERGAYYSLDNGSSWSPIQLNLPIVPITDMLIKEGDLVAATQGRGYWIMDDLSPLRQLDEAHSNSVHLYTPGSAHRLLSRGRDRNTDPAGTNPPEGAMIYYSLPDSLGDDTPVELSVYAADDEDAIWTWSRKPADGEESTPENADSGAADTRVLAAEPGLNRHVWDLHYPGMERFDGLILWSDMKDGPRAVPGDYRAELRVGDEVQEVSFSVVQDPRSSASAEDMAAQFAFVSETRDLLSRTHTEIGKIRTLRSKLDSLKTRLLDAGDSVEQPSPLLAEILSIGETITDVEETLYQTKNQSRQDPLNFPIRLNDKLASLMRMVSLGDQGPTTQAQAVKAELSSAIEAQLAILDTVWEEQIPSLNARIKSADIDMISMSAD</sequence>
<evidence type="ECO:0000256" key="1">
    <source>
        <dbReference type="ARBA" id="ARBA00022737"/>
    </source>
</evidence>
<protein>
    <submittedName>
        <fullName evidence="5">Sortilin (Neurotensin receptor 3)</fullName>
    </submittedName>
</protein>
<dbReference type="GO" id="GO:0010411">
    <property type="term" value="P:xyloglucan metabolic process"/>
    <property type="evidence" value="ECO:0007669"/>
    <property type="project" value="TreeGrafter"/>
</dbReference>
<evidence type="ECO:0000259" key="4">
    <source>
        <dbReference type="Pfam" id="PF15902"/>
    </source>
</evidence>
<proteinExistence type="predicted"/>
<comment type="caution">
    <text evidence="5">The sequence shown here is derived from an EMBL/GenBank/DDBJ whole genome shotgun (WGS) entry which is preliminary data.</text>
</comment>